<dbReference type="PANTHER" id="PTHR34934:SF1">
    <property type="entry name" value="FLAVIN-DEPENDENT THYMIDYLATE SYNTHASE"/>
    <property type="match status" value="1"/>
</dbReference>
<dbReference type="Gene3D" id="3.30.1360.170">
    <property type="match status" value="1"/>
</dbReference>
<dbReference type="eggNOG" id="ENOG502SRAF">
    <property type="taxonomic scope" value="Eukaryota"/>
</dbReference>
<dbReference type="GO" id="GO:0070402">
    <property type="term" value="F:NADPH binding"/>
    <property type="evidence" value="ECO:0007669"/>
    <property type="project" value="TreeGrafter"/>
</dbReference>
<evidence type="ECO:0000313" key="2">
    <source>
        <dbReference type="Proteomes" id="UP000030680"/>
    </source>
</evidence>
<dbReference type="GO" id="GO:0032259">
    <property type="term" value="P:methylation"/>
    <property type="evidence" value="ECO:0007669"/>
    <property type="project" value="UniProtKB-KW"/>
</dbReference>
<dbReference type="NCBIfam" id="TIGR02170">
    <property type="entry name" value="thyX"/>
    <property type="match status" value="1"/>
</dbReference>
<dbReference type="EC" id="2.1.1.148" evidence="1"/>
<dbReference type="Gene3D" id="1.20.5.3070">
    <property type="match status" value="1"/>
</dbReference>
<dbReference type="Proteomes" id="UP000030680">
    <property type="component" value="Unassembled WGS sequence"/>
</dbReference>
<dbReference type="KEGG" id="gsl:Gasu_65280"/>
<protein>
    <submittedName>
        <fullName evidence="1">Thymidylate synthase (FAD)</fullName>
        <ecNumber evidence="1">2.1.1.148</ecNumber>
    </submittedName>
</protein>
<dbReference type="AlphaFoldDB" id="M2XQD5"/>
<dbReference type="GeneID" id="17084805"/>
<sequence>MEGTSFTLPEVRMIGRTVFLLEGYHDKGNLLEFIAFCARVSNPENQKRGENNERLVRYLLKNGHWSPFEMVHLVFEISTTREVSRQILRHRSFSFQEHSQRYASPLVKSRVQSTVNRQGSDVKLSVSHEVEQKWLFYQNAVRDLAENCYSWAVNNNIAKEVARKVLPEGLTVTKLYMAGTLRSFIHYVQLRTQRDTQPEHREVAKKIRAIIEKDLGFPFSILLEDSPK</sequence>
<dbReference type="GO" id="GO:0004799">
    <property type="term" value="F:thymidylate synthase activity"/>
    <property type="evidence" value="ECO:0007669"/>
    <property type="project" value="TreeGrafter"/>
</dbReference>
<keyword evidence="2" id="KW-1185">Reference proteome</keyword>
<dbReference type="CDD" id="cd20175">
    <property type="entry name" value="ThyX"/>
    <property type="match status" value="1"/>
</dbReference>
<reference evidence="2" key="1">
    <citation type="journal article" date="2013" name="Science">
        <title>Gene transfer from bacteria and archaea facilitated evolution of an extremophilic eukaryote.</title>
        <authorList>
            <person name="Schonknecht G."/>
            <person name="Chen W.H."/>
            <person name="Ternes C.M."/>
            <person name="Barbier G.G."/>
            <person name="Shrestha R.P."/>
            <person name="Stanke M."/>
            <person name="Brautigam A."/>
            <person name="Baker B.J."/>
            <person name="Banfield J.F."/>
            <person name="Garavito R.M."/>
            <person name="Carr K."/>
            <person name="Wilkerson C."/>
            <person name="Rensing S.A."/>
            <person name="Gagneul D."/>
            <person name="Dickenson N.E."/>
            <person name="Oesterhelt C."/>
            <person name="Lercher M.J."/>
            <person name="Weber A.P."/>
        </authorList>
    </citation>
    <scope>NUCLEOTIDE SEQUENCE [LARGE SCALE GENOMIC DNA]</scope>
    <source>
        <strain evidence="2">074W</strain>
    </source>
</reference>
<dbReference type="RefSeq" id="XP_005702333.1">
    <property type="nucleotide sequence ID" value="XM_005702276.1"/>
</dbReference>
<dbReference type="EMBL" id="KB454795">
    <property type="protein sequence ID" value="EME25813.1"/>
    <property type="molecule type" value="Genomic_DNA"/>
</dbReference>
<gene>
    <name evidence="1" type="ORF">Gasu_65280</name>
</gene>
<keyword evidence="1" id="KW-0489">Methyltransferase</keyword>
<accession>M2XQD5</accession>
<dbReference type="GO" id="GO:0006231">
    <property type="term" value="P:dTMP biosynthetic process"/>
    <property type="evidence" value="ECO:0007669"/>
    <property type="project" value="InterPro"/>
</dbReference>
<name>M2XQD5_GALSU</name>
<dbReference type="InterPro" id="IPR003669">
    <property type="entry name" value="Thymidylate_synthase_ThyX"/>
</dbReference>
<dbReference type="GO" id="GO:0050660">
    <property type="term" value="F:flavin adenine dinucleotide binding"/>
    <property type="evidence" value="ECO:0007669"/>
    <property type="project" value="InterPro"/>
</dbReference>
<organism evidence="1 2">
    <name type="scientific">Galdieria sulphuraria</name>
    <name type="common">Red alga</name>
    <dbReference type="NCBI Taxonomy" id="130081"/>
    <lineage>
        <taxon>Eukaryota</taxon>
        <taxon>Rhodophyta</taxon>
        <taxon>Bangiophyceae</taxon>
        <taxon>Galdieriales</taxon>
        <taxon>Galdieriaceae</taxon>
        <taxon>Galdieria</taxon>
    </lineage>
</organism>
<keyword evidence="1" id="KW-0808">Transferase</keyword>
<dbReference type="Pfam" id="PF02511">
    <property type="entry name" value="Thy1"/>
    <property type="match status" value="1"/>
</dbReference>
<proteinExistence type="predicted"/>
<dbReference type="PROSITE" id="PS51331">
    <property type="entry name" value="THYX"/>
    <property type="match status" value="1"/>
</dbReference>
<dbReference type="OrthoDB" id="10258298at2759"/>
<dbReference type="InterPro" id="IPR036098">
    <property type="entry name" value="Thymidylate_synthase_ThyX_sf"/>
</dbReference>
<evidence type="ECO:0000313" key="1">
    <source>
        <dbReference type="EMBL" id="EME25813.1"/>
    </source>
</evidence>
<dbReference type="GO" id="GO:0050797">
    <property type="term" value="F:thymidylate synthase (FAD) activity"/>
    <property type="evidence" value="ECO:0007669"/>
    <property type="project" value="UniProtKB-EC"/>
</dbReference>
<dbReference type="Gramene" id="EME25813">
    <property type="protein sequence ID" value="EME25813"/>
    <property type="gene ID" value="Gasu_65280"/>
</dbReference>
<dbReference type="STRING" id="130081.M2XQD5"/>
<dbReference type="PANTHER" id="PTHR34934">
    <property type="entry name" value="FLAVIN-DEPENDENT THYMIDYLATE SYNTHASE"/>
    <property type="match status" value="1"/>
</dbReference>
<dbReference type="SUPFAM" id="SSF69796">
    <property type="entry name" value="Thymidylate synthase-complementing protein Thy1"/>
    <property type="match status" value="1"/>
</dbReference>